<dbReference type="Proteomes" id="UP000624703">
    <property type="component" value="Unassembled WGS sequence"/>
</dbReference>
<dbReference type="RefSeq" id="WP_200311334.1">
    <property type="nucleotide sequence ID" value="NZ_JAENIM010000039.1"/>
</dbReference>
<name>A0A8J7SIA0_9BACT</name>
<dbReference type="AlphaFoldDB" id="A0A8J7SIA0"/>
<sequence>MKPKYPCPRDGAELKLHQAAHYAAHFCPVCQGCFIALNQSSSPQLCALRIKPEQRLRVPASEDLKALSPATGKPMILFKYKGVELDYCCDSQSLWVDAGELDKLMAESVSKRSSSLDSGLEGAVDVLGDFFEQLSFDAAFEVGKMVISSAGDVIDFIDIA</sequence>
<keyword evidence="2" id="KW-1185">Reference proteome</keyword>
<evidence type="ECO:0000313" key="2">
    <source>
        <dbReference type="Proteomes" id="UP000624703"/>
    </source>
</evidence>
<proteinExistence type="predicted"/>
<comment type="caution">
    <text evidence="1">The sequence shown here is derived from an EMBL/GenBank/DDBJ whole genome shotgun (WGS) entry which is preliminary data.</text>
</comment>
<protein>
    <submittedName>
        <fullName evidence="1">Zf-TFIIB domain-containing protein</fullName>
    </submittedName>
</protein>
<accession>A0A8J7SIA0</accession>
<organism evidence="1 2">
    <name type="scientific">Persicirhabdus sediminis</name>
    <dbReference type="NCBI Taxonomy" id="454144"/>
    <lineage>
        <taxon>Bacteria</taxon>
        <taxon>Pseudomonadati</taxon>
        <taxon>Verrucomicrobiota</taxon>
        <taxon>Verrucomicrobiia</taxon>
        <taxon>Verrucomicrobiales</taxon>
        <taxon>Verrucomicrobiaceae</taxon>
        <taxon>Persicirhabdus</taxon>
    </lineage>
</organism>
<evidence type="ECO:0000313" key="1">
    <source>
        <dbReference type="EMBL" id="MBK1791325.1"/>
    </source>
</evidence>
<dbReference type="EMBL" id="JAENIM010000039">
    <property type="protein sequence ID" value="MBK1791325.1"/>
    <property type="molecule type" value="Genomic_DNA"/>
</dbReference>
<reference evidence="1" key="1">
    <citation type="submission" date="2021-01" db="EMBL/GenBank/DDBJ databases">
        <title>Modified the classification status of verrucomicrobia.</title>
        <authorList>
            <person name="Feng X."/>
        </authorList>
    </citation>
    <scope>NUCLEOTIDE SEQUENCE</scope>
    <source>
        <strain evidence="1">_KCTC 22039</strain>
    </source>
</reference>
<gene>
    <name evidence="1" type="ORF">JIN82_09200</name>
</gene>